<evidence type="ECO:0000256" key="8">
    <source>
        <dbReference type="SAM" id="Phobius"/>
    </source>
</evidence>
<evidence type="ECO:0000259" key="9">
    <source>
        <dbReference type="Pfam" id="PF13632"/>
    </source>
</evidence>
<evidence type="ECO:0000256" key="1">
    <source>
        <dbReference type="ARBA" id="ARBA00004236"/>
    </source>
</evidence>
<feature type="transmembrane region" description="Helical" evidence="8">
    <location>
        <begin position="582"/>
        <end position="601"/>
    </location>
</feature>
<feature type="transmembrane region" description="Helical" evidence="8">
    <location>
        <begin position="51"/>
        <end position="72"/>
    </location>
</feature>
<feature type="transmembrane region" description="Helical" evidence="8">
    <location>
        <begin position="530"/>
        <end position="552"/>
    </location>
</feature>
<reference evidence="10 11" key="1">
    <citation type="journal article" date="2018" name="Mol. Biol. Evol.">
        <title>Broad Genomic Sampling Reveals a Smut Pathogenic Ancestry of the Fungal Clade Ustilaginomycotina.</title>
        <authorList>
            <person name="Kijpornyongpan T."/>
            <person name="Mondo S.J."/>
            <person name="Barry K."/>
            <person name="Sandor L."/>
            <person name="Lee J."/>
            <person name="Lipzen A."/>
            <person name="Pangilinan J."/>
            <person name="LaButti K."/>
            <person name="Hainaut M."/>
            <person name="Henrissat B."/>
            <person name="Grigoriev I.V."/>
            <person name="Spatafora J.W."/>
            <person name="Aime M.C."/>
        </authorList>
    </citation>
    <scope>NUCLEOTIDE SEQUENCE [LARGE SCALE GENOMIC DNA]</scope>
    <source>
        <strain evidence="10 11">MCA 4186</strain>
    </source>
</reference>
<keyword evidence="8" id="KW-1133">Transmembrane helix</keyword>
<dbReference type="Gene3D" id="3.90.550.10">
    <property type="entry name" value="Spore Coat Polysaccharide Biosynthesis Protein SpsA, Chain A"/>
    <property type="match status" value="1"/>
</dbReference>
<keyword evidence="6 8" id="KW-0472">Membrane</keyword>
<dbReference type="GO" id="GO:0030213">
    <property type="term" value="P:hyaluronan biosynthetic process"/>
    <property type="evidence" value="ECO:0007669"/>
    <property type="project" value="TreeGrafter"/>
</dbReference>
<protein>
    <recommendedName>
        <fullName evidence="9">Glycosyltransferase 2-like domain-containing protein</fullName>
    </recommendedName>
</protein>
<feature type="domain" description="Glycosyltransferase 2-like" evidence="9">
    <location>
        <begin position="302"/>
        <end position="510"/>
    </location>
</feature>
<dbReference type="OrthoDB" id="9876900at2759"/>
<evidence type="ECO:0000313" key="10">
    <source>
        <dbReference type="EMBL" id="PWN96664.1"/>
    </source>
</evidence>
<dbReference type="GO" id="GO:0005886">
    <property type="term" value="C:plasma membrane"/>
    <property type="evidence" value="ECO:0007669"/>
    <property type="project" value="UniProtKB-SubCell"/>
</dbReference>
<feature type="transmembrane region" description="Helical" evidence="8">
    <location>
        <begin position="504"/>
        <end position="524"/>
    </location>
</feature>
<dbReference type="PANTHER" id="PTHR22913:SF12">
    <property type="entry name" value="MANNURONAN SYNTHASE"/>
    <property type="match status" value="1"/>
</dbReference>
<dbReference type="GO" id="GO:0050501">
    <property type="term" value="F:hyaluronan synthase activity"/>
    <property type="evidence" value="ECO:0007669"/>
    <property type="project" value="TreeGrafter"/>
</dbReference>
<dbReference type="EMBL" id="KZ819298">
    <property type="protein sequence ID" value="PWN96664.1"/>
    <property type="molecule type" value="Genomic_DNA"/>
</dbReference>
<evidence type="ECO:0000256" key="7">
    <source>
        <dbReference type="SAM" id="MobiDB-lite"/>
    </source>
</evidence>
<keyword evidence="11" id="KW-1185">Reference proteome</keyword>
<feature type="transmembrane region" description="Helical" evidence="8">
    <location>
        <begin position="607"/>
        <end position="627"/>
    </location>
</feature>
<keyword evidence="5" id="KW-0808">Transferase</keyword>
<dbReference type="Pfam" id="PF13632">
    <property type="entry name" value="Glyco_trans_2_3"/>
    <property type="match status" value="1"/>
</dbReference>
<dbReference type="PANTHER" id="PTHR22913">
    <property type="entry name" value="HYALURONAN SYNTHASE"/>
    <property type="match status" value="1"/>
</dbReference>
<comment type="subcellular location">
    <subcellularLocation>
        <location evidence="1">Cell membrane</location>
    </subcellularLocation>
</comment>
<evidence type="ECO:0000256" key="6">
    <source>
        <dbReference type="ARBA" id="ARBA00023136"/>
    </source>
</evidence>
<dbReference type="InterPro" id="IPR029044">
    <property type="entry name" value="Nucleotide-diphossugar_trans"/>
</dbReference>
<keyword evidence="8" id="KW-0812">Transmembrane</keyword>
<dbReference type="AlphaFoldDB" id="A0A316Z6I5"/>
<dbReference type="GeneID" id="37267836"/>
<comment type="similarity">
    <text evidence="2">Belongs to the NodC/HAS family.</text>
</comment>
<dbReference type="RefSeq" id="XP_025596943.1">
    <property type="nucleotide sequence ID" value="XM_025740290.1"/>
</dbReference>
<feature type="transmembrane region" description="Helical" evidence="8">
    <location>
        <begin position="478"/>
        <end position="497"/>
    </location>
</feature>
<proteinExistence type="inferred from homology"/>
<keyword evidence="3" id="KW-1003">Cell membrane</keyword>
<dbReference type="GO" id="GO:0085029">
    <property type="term" value="P:extracellular matrix assembly"/>
    <property type="evidence" value="ECO:0007669"/>
    <property type="project" value="TreeGrafter"/>
</dbReference>
<dbReference type="Proteomes" id="UP000245946">
    <property type="component" value="Unassembled WGS sequence"/>
</dbReference>
<evidence type="ECO:0000256" key="3">
    <source>
        <dbReference type="ARBA" id="ARBA00022475"/>
    </source>
</evidence>
<sequence length="729" mass="82063">MPQTPPTPLTPPPAWSAPKSAYGGPHAYDPYLQGQQWVVPKINWFPTTIKLVLSFSLVAGLIVGYGLGLRVVSIGVWSLGMYGVILLVDFVAQSIFAVCNRGSVNRIANKRAGKPASRFKQPLDDGTLLCPEADVSITVVGYREADEDWRKCLRSLQQQTLRPRHLIAVVDGDAPADQEMAKAFDEELRGKSARVIHLPLLLHGLFRQTYDEALIKFEGPKMSNSRWAKFGRWLGNKQTPAEVYALAIARQRIVDQVEVWNDEFSIDRYENVCFTQPHSHKRGAMFTAFAMALWACRTRDGIFTTDSDTLLETNALDEMYCLLSSEERIGGVTAEVKISNRADSFLSRMCSVRYLSAFQLERAAQSLWRCVGCLSGPMAMYKSSSLSTILGPWALQTFMGKETTFGDDRHLSNQLLVHGYYTRYTHRTFCESESPATFVRWVKQQTRWSKSFFREAFWFPKAFALHSWWQTVETTCQAIYSFVLTATIFHMLFAPPANVFQPAVWIGTLFGVAIIKAIVGALIVRDPWMLIFPLYAPLYLFGLMPSRLLALFTMNRTGWGTSARSTGERRRGDGFMERTEHVLHLVIWQTAIMVGIGYFFSKVFDSWLFLVIGCVAVPPSILVYIEFKPKAAKPKKTAAAPVSPTFRAFKLQPLEDVNVHNAQARHEIYMQPEASQSWCHDRDSSYKHPGSPSGASRAGSSSSVVDEKGNPYLPPSPRSQRQHGQYGYM</sequence>
<feature type="region of interest" description="Disordered" evidence="7">
    <location>
        <begin position="675"/>
        <end position="729"/>
    </location>
</feature>
<dbReference type="SUPFAM" id="SSF53448">
    <property type="entry name" value="Nucleotide-diphospho-sugar transferases"/>
    <property type="match status" value="1"/>
</dbReference>
<keyword evidence="4" id="KW-0328">Glycosyltransferase</keyword>
<evidence type="ECO:0000256" key="2">
    <source>
        <dbReference type="ARBA" id="ARBA00006782"/>
    </source>
</evidence>
<evidence type="ECO:0000256" key="4">
    <source>
        <dbReference type="ARBA" id="ARBA00022676"/>
    </source>
</evidence>
<evidence type="ECO:0000256" key="5">
    <source>
        <dbReference type="ARBA" id="ARBA00022679"/>
    </source>
</evidence>
<dbReference type="InterPro" id="IPR001173">
    <property type="entry name" value="Glyco_trans_2-like"/>
</dbReference>
<feature type="transmembrane region" description="Helical" evidence="8">
    <location>
        <begin position="79"/>
        <end position="98"/>
    </location>
</feature>
<dbReference type="STRING" id="58919.A0A316Z6I5"/>
<name>A0A316Z6I5_9BASI</name>
<evidence type="ECO:0000313" key="11">
    <source>
        <dbReference type="Proteomes" id="UP000245946"/>
    </source>
</evidence>
<accession>A0A316Z6I5</accession>
<organism evidence="10 11">
    <name type="scientific">Tilletiopsis washingtonensis</name>
    <dbReference type="NCBI Taxonomy" id="58919"/>
    <lineage>
        <taxon>Eukaryota</taxon>
        <taxon>Fungi</taxon>
        <taxon>Dikarya</taxon>
        <taxon>Basidiomycota</taxon>
        <taxon>Ustilaginomycotina</taxon>
        <taxon>Exobasidiomycetes</taxon>
        <taxon>Entylomatales</taxon>
        <taxon>Entylomatales incertae sedis</taxon>
        <taxon>Tilletiopsis</taxon>
    </lineage>
</organism>
<feature type="compositionally biased region" description="Low complexity" evidence="7">
    <location>
        <begin position="689"/>
        <end position="703"/>
    </location>
</feature>
<gene>
    <name evidence="10" type="ORF">FA09DRAFT_299545</name>
</gene>